<dbReference type="InterPro" id="IPR008271">
    <property type="entry name" value="Ser/Thr_kinase_AS"/>
</dbReference>
<evidence type="ECO:0000256" key="6">
    <source>
        <dbReference type="ARBA" id="ARBA00022771"/>
    </source>
</evidence>
<comment type="catalytic activity">
    <reaction evidence="15">
        <text>L-seryl-[protein] + ATP = O-phospho-L-seryl-[protein] + ADP + H(+)</text>
        <dbReference type="Rhea" id="RHEA:17989"/>
        <dbReference type="Rhea" id="RHEA-COMP:9863"/>
        <dbReference type="Rhea" id="RHEA-COMP:11604"/>
        <dbReference type="ChEBI" id="CHEBI:15378"/>
        <dbReference type="ChEBI" id="CHEBI:29999"/>
        <dbReference type="ChEBI" id="CHEBI:30616"/>
        <dbReference type="ChEBI" id="CHEBI:83421"/>
        <dbReference type="ChEBI" id="CHEBI:456216"/>
        <dbReference type="EC" id="2.7.11.1"/>
    </reaction>
</comment>
<evidence type="ECO:0000256" key="10">
    <source>
        <dbReference type="PIRSR" id="PIRSR630616-1"/>
    </source>
</evidence>
<dbReference type="PANTHER" id="PTHR24350">
    <property type="entry name" value="SERINE/THREONINE-PROTEIN KINASE IAL-RELATED"/>
    <property type="match status" value="1"/>
</dbReference>
<feature type="compositionally biased region" description="Polar residues" evidence="17">
    <location>
        <begin position="668"/>
        <end position="679"/>
    </location>
</feature>
<feature type="binding site" evidence="11">
    <location>
        <position position="197"/>
    </location>
    <ligand>
        <name>ATP</name>
        <dbReference type="ChEBI" id="CHEBI:30616"/>
    </ligand>
</feature>
<evidence type="ECO:0000256" key="4">
    <source>
        <dbReference type="ARBA" id="ARBA00022723"/>
    </source>
</evidence>
<dbReference type="GO" id="GO:0004674">
    <property type="term" value="F:protein serine/threonine kinase activity"/>
    <property type="evidence" value="ECO:0007669"/>
    <property type="project" value="UniProtKB-KW"/>
</dbReference>
<dbReference type="AlphaFoldDB" id="A0AAU9JWJ2"/>
<evidence type="ECO:0000256" key="7">
    <source>
        <dbReference type="ARBA" id="ARBA00022777"/>
    </source>
</evidence>
<evidence type="ECO:0000256" key="1">
    <source>
        <dbReference type="ARBA" id="ARBA00011245"/>
    </source>
</evidence>
<organism evidence="20 21">
    <name type="scientific">Blepharisma stoltei</name>
    <dbReference type="NCBI Taxonomy" id="1481888"/>
    <lineage>
        <taxon>Eukaryota</taxon>
        <taxon>Sar</taxon>
        <taxon>Alveolata</taxon>
        <taxon>Ciliophora</taxon>
        <taxon>Postciliodesmatophora</taxon>
        <taxon>Heterotrichea</taxon>
        <taxon>Heterotrichida</taxon>
        <taxon>Blepharismidae</taxon>
        <taxon>Blepharisma</taxon>
    </lineage>
</organism>
<feature type="region of interest" description="Disordered" evidence="17">
    <location>
        <begin position="748"/>
        <end position="826"/>
    </location>
</feature>
<keyword evidence="8" id="KW-0862">Zinc</keyword>
<dbReference type="Proteomes" id="UP001162131">
    <property type="component" value="Unassembled WGS sequence"/>
</dbReference>
<feature type="region of interest" description="Disordered" evidence="17">
    <location>
        <begin position="397"/>
        <end position="426"/>
    </location>
</feature>
<dbReference type="PROSITE" id="PS00108">
    <property type="entry name" value="PROTEIN_KINASE_ST"/>
    <property type="match status" value="1"/>
</dbReference>
<dbReference type="FunFam" id="3.30.200.20:FF:000042">
    <property type="entry name" value="Aurora kinase A"/>
    <property type="match status" value="1"/>
</dbReference>
<dbReference type="PROSITE" id="PS50865">
    <property type="entry name" value="ZF_MYND_2"/>
    <property type="match status" value="1"/>
</dbReference>
<evidence type="ECO:0000256" key="2">
    <source>
        <dbReference type="ARBA" id="ARBA00022527"/>
    </source>
</evidence>
<feature type="binding site" evidence="11 14">
    <location>
        <position position="85"/>
    </location>
    <ligand>
        <name>ATP</name>
        <dbReference type="ChEBI" id="CHEBI:30616"/>
    </ligand>
</feature>
<feature type="compositionally biased region" description="Low complexity" evidence="17">
    <location>
        <begin position="557"/>
        <end position="566"/>
    </location>
</feature>
<dbReference type="Pfam" id="PF00069">
    <property type="entry name" value="Pkinase"/>
    <property type="match status" value="1"/>
</dbReference>
<feature type="compositionally biased region" description="Basic and acidic residues" evidence="17">
    <location>
        <begin position="582"/>
        <end position="600"/>
    </location>
</feature>
<evidence type="ECO:0000256" key="5">
    <source>
        <dbReference type="ARBA" id="ARBA00022741"/>
    </source>
</evidence>
<feature type="compositionally biased region" description="Basic and acidic residues" evidence="17">
    <location>
        <begin position="748"/>
        <end position="763"/>
    </location>
</feature>
<dbReference type="InterPro" id="IPR017441">
    <property type="entry name" value="Protein_kinase_ATP_BS"/>
</dbReference>
<comment type="catalytic activity">
    <reaction evidence="15">
        <text>L-threonyl-[protein] + ATP = O-phospho-L-threonyl-[protein] + ADP + H(+)</text>
        <dbReference type="Rhea" id="RHEA:46608"/>
        <dbReference type="Rhea" id="RHEA-COMP:11060"/>
        <dbReference type="Rhea" id="RHEA-COMP:11605"/>
        <dbReference type="ChEBI" id="CHEBI:15378"/>
        <dbReference type="ChEBI" id="CHEBI:30013"/>
        <dbReference type="ChEBI" id="CHEBI:30616"/>
        <dbReference type="ChEBI" id="CHEBI:61977"/>
        <dbReference type="ChEBI" id="CHEBI:456216"/>
        <dbReference type="EC" id="2.7.11.1"/>
    </reaction>
</comment>
<evidence type="ECO:0000256" key="15">
    <source>
        <dbReference type="RuleBase" id="RU367134"/>
    </source>
</evidence>
<feature type="region of interest" description="Disordered" evidence="17">
    <location>
        <begin position="709"/>
        <end position="736"/>
    </location>
</feature>
<feature type="compositionally biased region" description="Polar residues" evidence="17">
    <location>
        <begin position="637"/>
        <end position="654"/>
    </location>
</feature>
<proteinExistence type="inferred from homology"/>
<evidence type="ECO:0000256" key="9">
    <source>
        <dbReference type="ARBA" id="ARBA00022840"/>
    </source>
</evidence>
<evidence type="ECO:0000256" key="17">
    <source>
        <dbReference type="SAM" id="MobiDB-lite"/>
    </source>
</evidence>
<evidence type="ECO:0000313" key="21">
    <source>
        <dbReference type="Proteomes" id="UP001162131"/>
    </source>
</evidence>
<evidence type="ECO:0000256" key="16">
    <source>
        <dbReference type="SAM" id="Coils"/>
    </source>
</evidence>
<evidence type="ECO:0000256" key="12">
    <source>
        <dbReference type="PIRSR" id="PIRSR630616-3"/>
    </source>
</evidence>
<feature type="coiled-coil region" evidence="16">
    <location>
        <begin position="937"/>
        <end position="968"/>
    </location>
</feature>
<comment type="caution">
    <text evidence="20">The sequence shown here is derived from an EMBL/GenBank/DDBJ whole genome shotgun (WGS) entry which is preliminary data.</text>
</comment>
<dbReference type="EMBL" id="CAJZBQ010000054">
    <property type="protein sequence ID" value="CAG9332088.1"/>
    <property type="molecule type" value="Genomic_DNA"/>
</dbReference>
<feature type="domain" description="Protein kinase" evidence="18">
    <location>
        <begin position="56"/>
        <end position="305"/>
    </location>
</feature>
<dbReference type="PROSITE" id="PS50011">
    <property type="entry name" value="PROTEIN_KINASE_DOM"/>
    <property type="match status" value="1"/>
</dbReference>
<reference evidence="20" key="1">
    <citation type="submission" date="2021-09" db="EMBL/GenBank/DDBJ databases">
        <authorList>
            <consortium name="AG Swart"/>
            <person name="Singh M."/>
            <person name="Singh A."/>
            <person name="Seah K."/>
            <person name="Emmerich C."/>
        </authorList>
    </citation>
    <scope>NUCLEOTIDE SEQUENCE</scope>
    <source>
        <strain evidence="20">ATCC30299</strain>
    </source>
</reference>
<evidence type="ECO:0000256" key="14">
    <source>
        <dbReference type="PROSITE-ProRule" id="PRU10141"/>
    </source>
</evidence>
<gene>
    <name evidence="20" type="ORF">BSTOLATCC_MIC55543</name>
</gene>
<dbReference type="SMART" id="SM00220">
    <property type="entry name" value="S_TKc"/>
    <property type="match status" value="1"/>
</dbReference>
<sequence length="999" mass="114787">MLCDFKNCKKEAKNQHLCPRCKKKTYCSMDCRLQDWYKGHQINCGKESLFKLEDFEDLNTILGKGSYGEVKLVRHKETNSEYALKIVNKKLLEREASIEVLLREISVHKGINHQNVIKLHEHLEDNQNIYLIIEYAEGGSLFQEIQKIGRLSEDVARKYFLQTVIGIQFLHQNQIVHRDIKPENILLDINGNVKICDFGWCFKGDEARSTFCGTLDYMAPEMVLGKKHSFELDIWALGVLLYEMLHGESPFNAARENEKVQQIISCNPRYATFVSDAAKDLMQKLLKVEPTERMPINDILNHAFLKTPSEIPVGSFIRKYVENYGMAEGVVKSIDGDNCVIFFQTANVEEIMPIAKVSKILKRGNKIPRSRRVSGIDIEKSPQKLELDFEENNAKLARSMEKSPRRPEIEFDENNAKPARKIENPKSESLDDIKFVTFEESSSAKKTPKKPPKAPKKDEAPKEDKLYDNLEQWCNLPSRRKKNKKKPDLKVEVENVKASIDKSLAALSADKLTKVKEEAPQEDFQDIKIDSDESYEKVNEKSIVSKSSPDVIVSLKENLNENNTNSKKNDLKLSEKSAAPIVKKEDEEALKKNSPKKNEKAINNTKLIDQKPENIEFDPVAPPKPNKQIEPIKNQKTEISQQILSPKFQANSPKDQSKSIDPPYLSPGKSNNFEPQRSVSPAIKSFKSDIPSNYDLSFSEDKFEYPNAKKSILKNNHNKSNEPQYFSGPPDFKKMPTMSKDFKIEIKENIENQKKGHEEDYKQVEYYTSDDNSNPEIENPAPQIDYENSSFSPLDFNEKKKRYESQENPKILKNNSENEIPATSHKKNVSENFKFPEPIASSPVPPVKINPKSKMAKSFSISTDRDNRKEFETQRELIEQQHLDFYASLEQAWLNDGKEKIITAPDIPDTNIVVNKNAQSLDEYDMYINTLQPLEEIEDYEKELSISKDVLRKKKKELERLIKRVNIKPMPVVVKKQKKKKEEGGFLRWLGGVIGCTDR</sequence>
<keyword evidence="16" id="KW-0175">Coiled coil</keyword>
<feature type="compositionally biased region" description="Basic and acidic residues" evidence="17">
    <location>
        <begin position="398"/>
        <end position="409"/>
    </location>
</feature>
<feature type="binding site" evidence="11">
    <location>
        <begin position="183"/>
        <end position="184"/>
    </location>
    <ligand>
        <name>ATP</name>
        <dbReference type="ChEBI" id="CHEBI:30616"/>
    </ligand>
</feature>
<feature type="cross-link" description="Glycyl lysine isopeptide (Lys-Gly) (interchain with G-Cter in SUMO2)" evidence="12">
    <location>
        <position position="181"/>
    </location>
</feature>
<dbReference type="InterPro" id="IPR011009">
    <property type="entry name" value="Kinase-like_dom_sf"/>
</dbReference>
<evidence type="ECO:0000256" key="11">
    <source>
        <dbReference type="PIRSR" id="PIRSR630616-2"/>
    </source>
</evidence>
<dbReference type="SUPFAM" id="SSF144232">
    <property type="entry name" value="HIT/MYND zinc finger-like"/>
    <property type="match status" value="1"/>
</dbReference>
<feature type="region of interest" description="Disordered" evidence="17">
    <location>
        <begin position="842"/>
        <end position="867"/>
    </location>
</feature>
<keyword evidence="5 11" id="KW-0547">Nucleotide-binding</keyword>
<dbReference type="Pfam" id="PF01753">
    <property type="entry name" value="zf-MYND"/>
    <property type="match status" value="1"/>
</dbReference>
<feature type="domain" description="MYND-type" evidence="19">
    <location>
        <begin position="5"/>
        <end position="44"/>
    </location>
</feature>
<keyword evidence="7 15" id="KW-0418">Kinase</keyword>
<keyword evidence="4" id="KW-0479">Metal-binding</keyword>
<dbReference type="GO" id="GO:0008270">
    <property type="term" value="F:zinc ion binding"/>
    <property type="evidence" value="ECO:0007669"/>
    <property type="project" value="UniProtKB-KW"/>
</dbReference>
<keyword evidence="21" id="KW-1185">Reference proteome</keyword>
<dbReference type="FunFam" id="1.10.510.10:FF:000571">
    <property type="entry name" value="Maternal embryonic leucine zipper kinase"/>
    <property type="match status" value="1"/>
</dbReference>
<keyword evidence="2 15" id="KW-0723">Serine/threonine-protein kinase</keyword>
<comment type="similarity">
    <text evidence="15">Belongs to the protein kinase superfamily. Ser/Thr protein kinase family. Aurora subfamily.</text>
</comment>
<feature type="active site" description="Proton acceptor" evidence="10">
    <location>
        <position position="179"/>
    </location>
</feature>
<dbReference type="InterPro" id="IPR000719">
    <property type="entry name" value="Prot_kinase_dom"/>
</dbReference>
<keyword evidence="9 11" id="KW-0067">ATP-binding</keyword>
<keyword evidence="3 15" id="KW-0808">Transferase</keyword>
<evidence type="ECO:0000256" key="8">
    <source>
        <dbReference type="ARBA" id="ARBA00022833"/>
    </source>
</evidence>
<dbReference type="PROSITE" id="PS00107">
    <property type="entry name" value="PROTEIN_KINASE_ATP"/>
    <property type="match status" value="1"/>
</dbReference>
<dbReference type="Gene3D" id="1.10.510.10">
    <property type="entry name" value="Transferase(Phosphotransferase) domain 1"/>
    <property type="match status" value="1"/>
</dbReference>
<evidence type="ECO:0000313" key="20">
    <source>
        <dbReference type="EMBL" id="CAG9332088.1"/>
    </source>
</evidence>
<dbReference type="GO" id="GO:0005524">
    <property type="term" value="F:ATP binding"/>
    <property type="evidence" value="ECO:0007669"/>
    <property type="project" value="UniProtKB-UniRule"/>
</dbReference>
<protein>
    <recommendedName>
        <fullName evidence="15">Aurora kinase</fullName>
        <ecNumber evidence="15">2.7.11.1</ecNumber>
    </recommendedName>
</protein>
<evidence type="ECO:0000256" key="13">
    <source>
        <dbReference type="PROSITE-ProRule" id="PRU00134"/>
    </source>
</evidence>
<keyword evidence="6 13" id="KW-0863">Zinc-finger</keyword>
<comment type="subunit">
    <text evidence="1">Monomer.</text>
</comment>
<evidence type="ECO:0000259" key="18">
    <source>
        <dbReference type="PROSITE" id="PS50011"/>
    </source>
</evidence>
<dbReference type="EC" id="2.7.11.1" evidence="15"/>
<feature type="region of interest" description="Disordered" evidence="17">
    <location>
        <begin position="557"/>
        <end position="691"/>
    </location>
</feature>
<accession>A0AAU9JWJ2</accession>
<evidence type="ECO:0000256" key="3">
    <source>
        <dbReference type="ARBA" id="ARBA00022679"/>
    </source>
</evidence>
<dbReference type="SUPFAM" id="SSF56112">
    <property type="entry name" value="Protein kinase-like (PK-like)"/>
    <property type="match status" value="1"/>
</dbReference>
<feature type="compositionally biased region" description="Basic and acidic residues" evidence="17">
    <location>
        <begin position="455"/>
        <end position="467"/>
    </location>
</feature>
<feature type="compositionally biased region" description="Basic and acidic residues" evidence="17">
    <location>
        <begin position="796"/>
        <end position="807"/>
    </location>
</feature>
<feature type="region of interest" description="Disordered" evidence="17">
    <location>
        <begin position="440"/>
        <end position="467"/>
    </location>
</feature>
<evidence type="ECO:0000259" key="19">
    <source>
        <dbReference type="PROSITE" id="PS50865"/>
    </source>
</evidence>
<feature type="binding site" evidence="11">
    <location>
        <begin position="134"/>
        <end position="136"/>
    </location>
    <ligand>
        <name>ATP</name>
        <dbReference type="ChEBI" id="CHEBI:30616"/>
    </ligand>
</feature>
<dbReference type="InterPro" id="IPR030616">
    <property type="entry name" value="Aur-like"/>
</dbReference>
<name>A0AAU9JWJ2_9CILI</name>
<dbReference type="InterPro" id="IPR002893">
    <property type="entry name" value="Znf_MYND"/>
</dbReference>
<dbReference type="CDD" id="cd14007">
    <property type="entry name" value="STKc_Aurora"/>
    <property type="match status" value="1"/>
</dbReference>